<organism evidence="12 13">
    <name type="scientific">Lithohypha guttulata</name>
    <dbReference type="NCBI Taxonomy" id="1690604"/>
    <lineage>
        <taxon>Eukaryota</taxon>
        <taxon>Fungi</taxon>
        <taxon>Dikarya</taxon>
        <taxon>Ascomycota</taxon>
        <taxon>Pezizomycotina</taxon>
        <taxon>Eurotiomycetes</taxon>
        <taxon>Chaetothyriomycetidae</taxon>
        <taxon>Chaetothyriales</taxon>
        <taxon>Trichomeriaceae</taxon>
        <taxon>Lithohypha</taxon>
    </lineage>
</organism>
<keyword evidence="3 11" id="KW-0812">Transmembrane</keyword>
<keyword evidence="7" id="KW-0496">Mitochondrion</keyword>
<feature type="compositionally biased region" description="Basic and acidic residues" evidence="10">
    <location>
        <begin position="145"/>
        <end position="161"/>
    </location>
</feature>
<keyword evidence="6 11" id="KW-1133">Transmembrane helix</keyword>
<keyword evidence="8 11" id="KW-0472">Membrane</keyword>
<evidence type="ECO:0000313" key="12">
    <source>
        <dbReference type="EMBL" id="KAK5089254.1"/>
    </source>
</evidence>
<evidence type="ECO:0000256" key="1">
    <source>
        <dbReference type="ARBA" id="ARBA00004273"/>
    </source>
</evidence>
<evidence type="ECO:0000256" key="4">
    <source>
        <dbReference type="ARBA" id="ARBA00022792"/>
    </source>
</evidence>
<protein>
    <submittedName>
        <fullName evidence="12">Mitochondrial distribution and morphology protein 31, mitochondrial</fullName>
    </submittedName>
</protein>
<comment type="subcellular location">
    <subcellularLocation>
        <location evidence="1">Mitochondrion inner membrane</location>
    </subcellularLocation>
</comment>
<evidence type="ECO:0000256" key="6">
    <source>
        <dbReference type="ARBA" id="ARBA00022989"/>
    </source>
</evidence>
<keyword evidence="5" id="KW-0809">Transit peptide</keyword>
<accession>A0ABR0K639</accession>
<evidence type="ECO:0000256" key="5">
    <source>
        <dbReference type="ARBA" id="ARBA00022946"/>
    </source>
</evidence>
<evidence type="ECO:0000256" key="9">
    <source>
        <dbReference type="ARBA" id="ARBA00025191"/>
    </source>
</evidence>
<dbReference type="InterPro" id="IPR012571">
    <property type="entry name" value="Mdm31/Mdm32"/>
</dbReference>
<evidence type="ECO:0000256" key="7">
    <source>
        <dbReference type="ARBA" id="ARBA00023128"/>
    </source>
</evidence>
<evidence type="ECO:0000256" key="10">
    <source>
        <dbReference type="SAM" id="MobiDB-lite"/>
    </source>
</evidence>
<dbReference type="EMBL" id="JAVRRG010000082">
    <property type="protein sequence ID" value="KAK5089254.1"/>
    <property type="molecule type" value="Genomic_DNA"/>
</dbReference>
<reference evidence="12 13" key="1">
    <citation type="submission" date="2023-08" db="EMBL/GenBank/DDBJ databases">
        <title>Black Yeasts Isolated from many extreme environments.</title>
        <authorList>
            <person name="Coleine C."/>
            <person name="Stajich J.E."/>
            <person name="Selbmann L."/>
        </authorList>
    </citation>
    <scope>NUCLEOTIDE SEQUENCE [LARGE SCALE GENOMIC DNA]</scope>
    <source>
        <strain evidence="12 13">CCFEE 5885</strain>
    </source>
</reference>
<comment type="function">
    <text evidence="9">Involved in the organization of the mitochondrial membranes and the global structure of the mitochondria. Also required for mitochondrial distribution and mobility as well as for the maintenance of mitochondrial DNA nucleoids structures.</text>
</comment>
<proteinExistence type="inferred from homology"/>
<evidence type="ECO:0000256" key="11">
    <source>
        <dbReference type="SAM" id="Phobius"/>
    </source>
</evidence>
<evidence type="ECO:0000256" key="8">
    <source>
        <dbReference type="ARBA" id="ARBA00023136"/>
    </source>
</evidence>
<dbReference type="Pfam" id="PF08118">
    <property type="entry name" value="MDM31_MDM32"/>
    <property type="match status" value="1"/>
</dbReference>
<dbReference type="PANTHER" id="PTHR31068">
    <property type="entry name" value="MITOCHONDRIAL DISTRIBUTION AND MORPHOLOGY PROTEIN 31"/>
    <property type="match status" value="1"/>
</dbReference>
<feature type="region of interest" description="Disordered" evidence="10">
    <location>
        <begin position="131"/>
        <end position="161"/>
    </location>
</feature>
<evidence type="ECO:0000313" key="13">
    <source>
        <dbReference type="Proteomes" id="UP001345013"/>
    </source>
</evidence>
<dbReference type="Proteomes" id="UP001345013">
    <property type="component" value="Unassembled WGS sequence"/>
</dbReference>
<dbReference type="PANTHER" id="PTHR31068:SF0">
    <property type="entry name" value="MITOCHONDRIAL DISTRIBUTION AND MORPHOLOGY PROTEIN 31"/>
    <property type="match status" value="1"/>
</dbReference>
<sequence>MTLIYRVGIKDANVLAAAGRYAASPLQITSRFSDPSFRYHTPERIQCHRLSTLPTNVRNTPRTVLLSRRIAASSRESLWTQRGPYRLGATALSFVQNRPFSSRSRPGRTSHDAIDLPLTIRLLRRQFHDTPYRRDGLRPGKRYPKRDAHSTESKKQDHGGEHFYDRLHMPNFHRPSKEELLAAATGFWARMKVRFKWATIRSMRPFNVDEIVGFFSWIALGHILWLVIGTTTFISLAVFAINTVVAQETLAGWVGEYLTKSSGVKVVFESAIVPKWRDGVITFKNVFVSRRPGQDQKSSVTKGSPEAAAIAAARKGIPPEDQNYTQFDITLGEVNVTLSFRKWWDSKGLLQDVEIKHVRGVVDRTHVFWTDVTVDPKSYRHEHNPGDFEIESFKIDDLLITLHQPKGFRPFTISIYNADLPRLRKQWLMYDFLCANSMTGEFDHSLFTIHPRQTHNYTGADMNDVDVNEPWKKQSRIRLDGLNIDHLNRGVEGPFGWIREGNVDIVADMMIPNDNDESVIKVMSDFYDQIEAQFLVKKSHLQKLLEHNTTYGELEDDVPHAPVPAIPTETDPTPDVDRRYLVMDLRVHLNDVRAQVPIFTKDLSYVNNALIRPIVAYINSRRTFIPIHCRVVKRVNDFDGSWTIYDSGLMDDLSAETYDAFSRDVTDEQARMRRIKKVGLWSLQLAVQAIFLGMAGTIA</sequence>
<evidence type="ECO:0000256" key="2">
    <source>
        <dbReference type="ARBA" id="ARBA00005687"/>
    </source>
</evidence>
<comment type="caution">
    <text evidence="12">The sequence shown here is derived from an EMBL/GenBank/DDBJ whole genome shotgun (WGS) entry which is preliminary data.</text>
</comment>
<name>A0ABR0K639_9EURO</name>
<evidence type="ECO:0000256" key="3">
    <source>
        <dbReference type="ARBA" id="ARBA00022692"/>
    </source>
</evidence>
<keyword evidence="4" id="KW-0999">Mitochondrion inner membrane</keyword>
<feature type="transmembrane region" description="Helical" evidence="11">
    <location>
        <begin position="214"/>
        <end position="241"/>
    </location>
</feature>
<gene>
    <name evidence="12" type="primary">MDM31</name>
    <name evidence="12" type="ORF">LTR24_006398</name>
</gene>
<comment type="similarity">
    <text evidence="2">Belongs to the MDM31/MDM32 family.</text>
</comment>
<keyword evidence="13" id="KW-1185">Reference proteome</keyword>